<organism evidence="5 6">
    <name type="scientific">Roseospirillum parvum</name>
    <dbReference type="NCBI Taxonomy" id="83401"/>
    <lineage>
        <taxon>Bacteria</taxon>
        <taxon>Pseudomonadati</taxon>
        <taxon>Pseudomonadota</taxon>
        <taxon>Alphaproteobacteria</taxon>
        <taxon>Rhodospirillales</taxon>
        <taxon>Rhodospirillaceae</taxon>
        <taxon>Roseospirillum</taxon>
    </lineage>
</organism>
<comment type="similarity">
    <text evidence="2">Belongs to the hyi family.</text>
</comment>
<dbReference type="InterPro" id="IPR026040">
    <property type="entry name" value="HyI-like"/>
</dbReference>
<dbReference type="GO" id="GO:0008903">
    <property type="term" value="F:hydroxypyruvate isomerase activity"/>
    <property type="evidence" value="ECO:0007669"/>
    <property type="project" value="TreeGrafter"/>
</dbReference>
<reference evidence="6" key="1">
    <citation type="submission" date="2016-10" db="EMBL/GenBank/DDBJ databases">
        <authorList>
            <person name="Varghese N."/>
            <person name="Submissions S."/>
        </authorList>
    </citation>
    <scope>NUCLEOTIDE SEQUENCE [LARGE SCALE GENOMIC DNA]</scope>
    <source>
        <strain evidence="6">930I</strain>
    </source>
</reference>
<dbReference type="OrthoDB" id="9786584at2"/>
<dbReference type="RefSeq" id="WP_092617864.1">
    <property type="nucleotide sequence ID" value="NZ_FNCV01000004.1"/>
</dbReference>
<feature type="active site" description="Proton donor/acceptor" evidence="3">
    <location>
        <position position="240"/>
    </location>
</feature>
<dbReference type="InterPro" id="IPR036237">
    <property type="entry name" value="Xyl_isomerase-like_sf"/>
</dbReference>
<gene>
    <name evidence="5" type="ORF">SAMN05421742_104141</name>
</gene>
<protein>
    <submittedName>
        <fullName evidence="5">Hydroxypyruvate isomerase</fullName>
    </submittedName>
</protein>
<accession>A0A1G7ZKY2</accession>
<evidence type="ECO:0000256" key="2">
    <source>
        <dbReference type="PIRNR" id="PIRNR006241"/>
    </source>
</evidence>
<evidence type="ECO:0000313" key="6">
    <source>
        <dbReference type="Proteomes" id="UP000217076"/>
    </source>
</evidence>
<dbReference type="Gene3D" id="3.20.20.150">
    <property type="entry name" value="Divalent-metal-dependent TIM barrel enzymes"/>
    <property type="match status" value="1"/>
</dbReference>
<evidence type="ECO:0000256" key="1">
    <source>
        <dbReference type="ARBA" id="ARBA00023235"/>
    </source>
</evidence>
<feature type="domain" description="Xylose isomerase-like TIM barrel" evidence="4">
    <location>
        <begin position="21"/>
        <end position="256"/>
    </location>
</feature>
<evidence type="ECO:0000256" key="3">
    <source>
        <dbReference type="PIRSR" id="PIRSR006241-50"/>
    </source>
</evidence>
<dbReference type="Proteomes" id="UP000217076">
    <property type="component" value="Unassembled WGS sequence"/>
</dbReference>
<dbReference type="InterPro" id="IPR050417">
    <property type="entry name" value="Sugar_Epim/Isomerase"/>
</dbReference>
<dbReference type="STRING" id="83401.SAMN05421742_104141"/>
<keyword evidence="1 2" id="KW-0413">Isomerase</keyword>
<evidence type="ECO:0000259" key="4">
    <source>
        <dbReference type="Pfam" id="PF01261"/>
    </source>
</evidence>
<dbReference type="PANTHER" id="PTHR43489">
    <property type="entry name" value="ISOMERASE"/>
    <property type="match status" value="1"/>
</dbReference>
<dbReference type="PANTHER" id="PTHR43489:SF6">
    <property type="entry name" value="HYDROXYPYRUVATE ISOMERASE-RELATED"/>
    <property type="match status" value="1"/>
</dbReference>
<dbReference type="Pfam" id="PF01261">
    <property type="entry name" value="AP_endonuc_2"/>
    <property type="match status" value="1"/>
</dbReference>
<dbReference type="EMBL" id="FNCV01000004">
    <property type="protein sequence ID" value="SDH09344.1"/>
    <property type="molecule type" value="Genomic_DNA"/>
</dbReference>
<sequence length="260" mass="28958">MPRFAANLGFLFCELPLEERFAAAAKAGFKGVEIAFPYHLTAERVGDLVAMNGLELALINAPPGDWAAGERGLAAVPGRRQEFMENMEVAYDWAEFLDLKRVHVMAGIVPEADWEEALETYLENLARAADLFSDLDTVLTVEAINTQDMPDYFLSRPEDAARVVEMVGARNLRIQYDLYHAQIMQGGLSDFLDSHIEHIAHVQIAGVPGRHEPDRLGEVNWPYLFGLLDSHGYGGWVGCEYHPRGDTRTGLAWGRDWGLG</sequence>
<proteinExistence type="inferred from homology"/>
<dbReference type="InterPro" id="IPR053398">
    <property type="entry name" value="HPT_OtnI_isomerases"/>
</dbReference>
<dbReference type="FunFam" id="3.20.20.150:FF:000007">
    <property type="entry name" value="Hydroxypyruvate isomerase"/>
    <property type="match status" value="1"/>
</dbReference>
<dbReference type="PIRSF" id="PIRSF006241">
    <property type="entry name" value="HyI"/>
    <property type="match status" value="1"/>
</dbReference>
<dbReference type="NCBIfam" id="NF043033">
    <property type="entry name" value="OxoTetrIsom"/>
    <property type="match status" value="1"/>
</dbReference>
<dbReference type="GO" id="GO:0046487">
    <property type="term" value="P:glyoxylate metabolic process"/>
    <property type="evidence" value="ECO:0007669"/>
    <property type="project" value="TreeGrafter"/>
</dbReference>
<keyword evidence="5" id="KW-0670">Pyruvate</keyword>
<dbReference type="SUPFAM" id="SSF51658">
    <property type="entry name" value="Xylose isomerase-like"/>
    <property type="match status" value="1"/>
</dbReference>
<dbReference type="InterPro" id="IPR013022">
    <property type="entry name" value="Xyl_isomerase-like_TIM-brl"/>
</dbReference>
<dbReference type="AlphaFoldDB" id="A0A1G7ZKY2"/>
<feature type="active site" description="Proton donor/acceptor" evidence="3">
    <location>
        <position position="142"/>
    </location>
</feature>
<name>A0A1G7ZKY2_9PROT</name>
<keyword evidence="6" id="KW-1185">Reference proteome</keyword>
<evidence type="ECO:0000313" key="5">
    <source>
        <dbReference type="EMBL" id="SDH09344.1"/>
    </source>
</evidence>